<keyword evidence="2" id="KW-0732">Signal</keyword>
<proteinExistence type="predicted"/>
<feature type="signal peptide" evidence="2">
    <location>
        <begin position="1"/>
        <end position="23"/>
    </location>
</feature>
<name>A0AAD3RYV8_NEPGR</name>
<organism evidence="3 4">
    <name type="scientific">Nepenthes gracilis</name>
    <name type="common">Slender pitcher plant</name>
    <dbReference type="NCBI Taxonomy" id="150966"/>
    <lineage>
        <taxon>Eukaryota</taxon>
        <taxon>Viridiplantae</taxon>
        <taxon>Streptophyta</taxon>
        <taxon>Embryophyta</taxon>
        <taxon>Tracheophyta</taxon>
        <taxon>Spermatophyta</taxon>
        <taxon>Magnoliopsida</taxon>
        <taxon>eudicotyledons</taxon>
        <taxon>Gunneridae</taxon>
        <taxon>Pentapetalae</taxon>
        <taxon>Caryophyllales</taxon>
        <taxon>Nepenthaceae</taxon>
        <taxon>Nepenthes</taxon>
    </lineage>
</organism>
<feature type="region of interest" description="Disordered" evidence="1">
    <location>
        <begin position="69"/>
        <end position="108"/>
    </location>
</feature>
<dbReference type="AlphaFoldDB" id="A0AAD3RYV8"/>
<keyword evidence="4" id="KW-1185">Reference proteome</keyword>
<reference evidence="3" key="1">
    <citation type="submission" date="2023-05" db="EMBL/GenBank/DDBJ databases">
        <title>Nepenthes gracilis genome sequencing.</title>
        <authorList>
            <person name="Fukushima K."/>
        </authorList>
    </citation>
    <scope>NUCLEOTIDE SEQUENCE</scope>
    <source>
        <strain evidence="3">SING2019-196</strain>
    </source>
</reference>
<evidence type="ECO:0000313" key="4">
    <source>
        <dbReference type="Proteomes" id="UP001279734"/>
    </source>
</evidence>
<protein>
    <submittedName>
        <fullName evidence="3">Uncharacterized protein</fullName>
    </submittedName>
</protein>
<comment type="caution">
    <text evidence="3">The sequence shown here is derived from an EMBL/GenBank/DDBJ whole genome shotgun (WGS) entry which is preliminary data.</text>
</comment>
<sequence>MTISSSKLVVLTVLAFLLLEVSFMKFSTPTSNNYEKISKVSNGEANSRKIVRKGVECDNSVSNYKNLLPFMRRNLRSRPKTRPPSPQSNQDERYGPLSKVSASPPPKA</sequence>
<evidence type="ECO:0000313" key="3">
    <source>
        <dbReference type="EMBL" id="GMH01253.1"/>
    </source>
</evidence>
<evidence type="ECO:0000256" key="2">
    <source>
        <dbReference type="SAM" id="SignalP"/>
    </source>
</evidence>
<dbReference type="Proteomes" id="UP001279734">
    <property type="component" value="Unassembled WGS sequence"/>
</dbReference>
<feature type="chain" id="PRO_5041934169" evidence="2">
    <location>
        <begin position="24"/>
        <end position="108"/>
    </location>
</feature>
<accession>A0AAD3RYV8</accession>
<dbReference type="EMBL" id="BSYO01000002">
    <property type="protein sequence ID" value="GMH01253.1"/>
    <property type="molecule type" value="Genomic_DNA"/>
</dbReference>
<gene>
    <name evidence="3" type="ORF">Nepgr_003092</name>
</gene>
<evidence type="ECO:0000256" key="1">
    <source>
        <dbReference type="SAM" id="MobiDB-lite"/>
    </source>
</evidence>